<evidence type="ECO:0000313" key="2">
    <source>
        <dbReference type="EMBL" id="OLP98247.1"/>
    </source>
</evidence>
<dbReference type="EMBL" id="LSRX01000403">
    <property type="protein sequence ID" value="OLP98247.1"/>
    <property type="molecule type" value="Genomic_DNA"/>
</dbReference>
<keyword evidence="3" id="KW-1185">Reference proteome</keyword>
<dbReference type="Proteomes" id="UP000186817">
    <property type="component" value="Unassembled WGS sequence"/>
</dbReference>
<protein>
    <submittedName>
        <fullName evidence="2">Uncharacterized protein</fullName>
    </submittedName>
</protein>
<dbReference type="OrthoDB" id="436883at2759"/>
<feature type="region of interest" description="Disordered" evidence="1">
    <location>
        <begin position="20"/>
        <end position="54"/>
    </location>
</feature>
<evidence type="ECO:0000256" key="1">
    <source>
        <dbReference type="SAM" id="MobiDB-lite"/>
    </source>
</evidence>
<organism evidence="2 3">
    <name type="scientific">Symbiodinium microadriaticum</name>
    <name type="common">Dinoflagellate</name>
    <name type="synonym">Zooxanthella microadriatica</name>
    <dbReference type="NCBI Taxonomy" id="2951"/>
    <lineage>
        <taxon>Eukaryota</taxon>
        <taxon>Sar</taxon>
        <taxon>Alveolata</taxon>
        <taxon>Dinophyceae</taxon>
        <taxon>Suessiales</taxon>
        <taxon>Symbiodiniaceae</taxon>
        <taxon>Symbiodinium</taxon>
    </lineage>
</organism>
<feature type="region of interest" description="Disordered" evidence="1">
    <location>
        <begin position="81"/>
        <end position="102"/>
    </location>
</feature>
<comment type="caution">
    <text evidence="2">The sequence shown here is derived from an EMBL/GenBank/DDBJ whole genome shotgun (WGS) entry which is preliminary data.</text>
</comment>
<dbReference type="Pfam" id="PF10563">
    <property type="entry name" value="CA_like"/>
    <property type="match status" value="1"/>
</dbReference>
<accession>A0A1Q9DSV6</accession>
<proteinExistence type="predicted"/>
<gene>
    <name evidence="2" type="ORF">AK812_SmicGene19326</name>
</gene>
<sequence length="444" mass="49321">MPADWPAAIVKAPVLHVKAQRPLASRRSRGSGDRGGFPAHPLGGGRCHQEEGHRSEGHGVIATCRDATGCHVIVEVEGCSEPSGVSQGGGSLEETSDRQPPKRNIQAMLRLTTITVFVACGIASGSECLECAGAGDETLLVQLKEVHSHQVGKSNTSAAVQEVELEGSENDPPLYCRDAEPQSPREVSPGFVGDMRARFKPLGGDAIRDFIQVNLHWHLGAEHYSKGEYDIPVGKHLHYRHGVPEWDGHPLVPEGTQPGFFCNLRHYDDFLKPYDFQYCKHAKVGYTYEFHWVFSSAGPLDREFRIYNGLGQAFNRSKNPTAIVRGQVCRIINDERLKTEDQIEEDYNNFIEQWREPYFGDAVRYVGSTTGPSYNNEVCSPIAVNWHVDTKCCTLTAQTMDRTCQRMAEQGLTTDLAPHGSRELVDRAYSSVVAYPLDDEDMRH</sequence>
<name>A0A1Q9DSV6_SYMMI</name>
<evidence type="ECO:0000313" key="3">
    <source>
        <dbReference type="Proteomes" id="UP000186817"/>
    </source>
</evidence>
<dbReference type="InterPro" id="IPR018883">
    <property type="entry name" value="Delta_CA"/>
</dbReference>
<reference evidence="2 3" key="1">
    <citation type="submission" date="2016-02" db="EMBL/GenBank/DDBJ databases">
        <title>Genome analysis of coral dinoflagellate symbionts highlights evolutionary adaptations to a symbiotic lifestyle.</title>
        <authorList>
            <person name="Aranda M."/>
            <person name="Li Y."/>
            <person name="Liew Y.J."/>
            <person name="Baumgarten S."/>
            <person name="Simakov O."/>
            <person name="Wilson M."/>
            <person name="Piel J."/>
            <person name="Ashoor H."/>
            <person name="Bougouffa S."/>
            <person name="Bajic V.B."/>
            <person name="Ryu T."/>
            <person name="Ravasi T."/>
            <person name="Bayer T."/>
            <person name="Micklem G."/>
            <person name="Kim H."/>
            <person name="Bhak J."/>
            <person name="Lajeunesse T.C."/>
            <person name="Voolstra C.R."/>
        </authorList>
    </citation>
    <scope>NUCLEOTIDE SEQUENCE [LARGE SCALE GENOMIC DNA]</scope>
    <source>
        <strain evidence="2 3">CCMP2467</strain>
    </source>
</reference>
<dbReference type="AlphaFoldDB" id="A0A1Q9DSV6"/>
<feature type="region of interest" description="Disordered" evidence="1">
    <location>
        <begin position="167"/>
        <end position="189"/>
    </location>
</feature>